<evidence type="ECO:0000313" key="3">
    <source>
        <dbReference type="Proteomes" id="UP001500483"/>
    </source>
</evidence>
<comment type="caution">
    <text evidence="2">The sequence shown here is derived from an EMBL/GenBank/DDBJ whole genome shotgun (WGS) entry which is preliminary data.</text>
</comment>
<keyword evidence="1" id="KW-0812">Transmembrane</keyword>
<evidence type="ECO:0000313" key="2">
    <source>
        <dbReference type="EMBL" id="GAA3365975.1"/>
    </source>
</evidence>
<accession>A0ABP6S274</accession>
<organism evidence="2 3">
    <name type="scientific">Saccharopolyspora gregorii</name>
    <dbReference type="NCBI Taxonomy" id="33914"/>
    <lineage>
        <taxon>Bacteria</taxon>
        <taxon>Bacillati</taxon>
        <taxon>Actinomycetota</taxon>
        <taxon>Actinomycetes</taxon>
        <taxon>Pseudonocardiales</taxon>
        <taxon>Pseudonocardiaceae</taxon>
        <taxon>Saccharopolyspora</taxon>
    </lineage>
</organism>
<protein>
    <submittedName>
        <fullName evidence="2">Uncharacterized protein</fullName>
    </submittedName>
</protein>
<proteinExistence type="predicted"/>
<dbReference type="EMBL" id="BAAAYK010000038">
    <property type="protein sequence ID" value="GAA3365975.1"/>
    <property type="molecule type" value="Genomic_DNA"/>
</dbReference>
<evidence type="ECO:0000256" key="1">
    <source>
        <dbReference type="SAM" id="Phobius"/>
    </source>
</evidence>
<dbReference type="Proteomes" id="UP001500483">
    <property type="component" value="Unassembled WGS sequence"/>
</dbReference>
<sequence>MGRAVRLAAHARRALITVAAPPPPHRETTFASIILTLPGGTAMTRLATNKLALLTTLLMGWILTLFIIIAQQG</sequence>
<gene>
    <name evidence="2" type="ORF">GCM10020366_67990</name>
</gene>
<feature type="transmembrane region" description="Helical" evidence="1">
    <location>
        <begin position="51"/>
        <end position="70"/>
    </location>
</feature>
<keyword evidence="3" id="KW-1185">Reference proteome</keyword>
<reference evidence="3" key="1">
    <citation type="journal article" date="2019" name="Int. J. Syst. Evol. Microbiol.">
        <title>The Global Catalogue of Microorganisms (GCM) 10K type strain sequencing project: providing services to taxonomists for standard genome sequencing and annotation.</title>
        <authorList>
            <consortium name="The Broad Institute Genomics Platform"/>
            <consortium name="The Broad Institute Genome Sequencing Center for Infectious Disease"/>
            <person name="Wu L."/>
            <person name="Ma J."/>
        </authorList>
    </citation>
    <scope>NUCLEOTIDE SEQUENCE [LARGE SCALE GENOMIC DNA]</scope>
    <source>
        <strain evidence="3">JCM 9687</strain>
    </source>
</reference>
<name>A0ABP6S274_9PSEU</name>
<keyword evidence="1" id="KW-1133">Transmembrane helix</keyword>
<keyword evidence="1" id="KW-0472">Membrane</keyword>